<name>A0ABW0P917_9HYPH</name>
<reference evidence="2" key="1">
    <citation type="journal article" date="2019" name="Int. J. Syst. Evol. Microbiol.">
        <title>The Global Catalogue of Microorganisms (GCM) 10K type strain sequencing project: providing services to taxonomists for standard genome sequencing and annotation.</title>
        <authorList>
            <consortium name="The Broad Institute Genomics Platform"/>
            <consortium name="The Broad Institute Genome Sequencing Center for Infectious Disease"/>
            <person name="Wu L."/>
            <person name="Ma J."/>
        </authorList>
    </citation>
    <scope>NUCLEOTIDE SEQUENCE [LARGE SCALE GENOMIC DNA]</scope>
    <source>
        <strain evidence="2">CCUG 43117</strain>
    </source>
</reference>
<gene>
    <name evidence="1" type="ORF">ACFPN9_28235</name>
</gene>
<organism evidence="1 2">
    <name type="scientific">Bosea massiliensis</name>
    <dbReference type="NCBI Taxonomy" id="151419"/>
    <lineage>
        <taxon>Bacteria</taxon>
        <taxon>Pseudomonadati</taxon>
        <taxon>Pseudomonadota</taxon>
        <taxon>Alphaproteobacteria</taxon>
        <taxon>Hyphomicrobiales</taxon>
        <taxon>Boseaceae</taxon>
        <taxon>Bosea</taxon>
    </lineage>
</organism>
<sequence>MEQARETRAEAAWTRWTAWFLGAALATLLTLWGFAAALDPFGLRVSAGQPARPIMDINQRFMYPQLVRSGSFDSAVFGTSTMRLLDPAILSQGLGGRFANLAMNAATPWEQLQMAGLFARQVAVPRTVLWGIDATWCEADATDEAKRLTPRPFPPWLYDGIRWRDWAELMNLTTLEIAGRLLAHRLGLMPERIRGDGYEVFTPPEELYDAARARWHLYGGAEPPPDSGPLVPAETVAPETRAGWRFPALAWLDDALARFPAGTRLLLVLPPAHHATSPREGSVAAQRWAACKDAVAALAKRRGAALIDYARPSPITLRDDNYWDPLHFRLPIARRLEGEITSLAKGGPVQPDGAARVIVPAR</sequence>
<proteinExistence type="predicted"/>
<keyword evidence="2" id="KW-1185">Reference proteome</keyword>
<evidence type="ECO:0008006" key="3">
    <source>
        <dbReference type="Google" id="ProtNLM"/>
    </source>
</evidence>
<evidence type="ECO:0000313" key="1">
    <source>
        <dbReference type="EMBL" id="MFC5509121.1"/>
    </source>
</evidence>
<dbReference type="Proteomes" id="UP001596060">
    <property type="component" value="Unassembled WGS sequence"/>
</dbReference>
<evidence type="ECO:0000313" key="2">
    <source>
        <dbReference type="Proteomes" id="UP001596060"/>
    </source>
</evidence>
<accession>A0ABW0P917</accession>
<dbReference type="EMBL" id="JBHSLU010000148">
    <property type="protein sequence ID" value="MFC5509121.1"/>
    <property type="molecule type" value="Genomic_DNA"/>
</dbReference>
<dbReference type="RefSeq" id="WP_066717526.1">
    <property type="nucleotide sequence ID" value="NZ_JBHSLU010000148.1"/>
</dbReference>
<comment type="caution">
    <text evidence="1">The sequence shown here is derived from an EMBL/GenBank/DDBJ whole genome shotgun (WGS) entry which is preliminary data.</text>
</comment>
<protein>
    <recommendedName>
        <fullName evidence="3">AlgX/AlgJ SGNH hydrolase-like domain-containing protein</fullName>
    </recommendedName>
</protein>